<dbReference type="Proteomes" id="UP000444721">
    <property type="component" value="Unassembled WGS sequence"/>
</dbReference>
<proteinExistence type="predicted"/>
<feature type="region of interest" description="Disordered" evidence="1">
    <location>
        <begin position="134"/>
        <end position="154"/>
    </location>
</feature>
<dbReference type="AlphaFoldDB" id="A0A6A5BI20"/>
<feature type="compositionally biased region" description="Basic and acidic residues" evidence="1">
    <location>
        <begin position="170"/>
        <end position="179"/>
    </location>
</feature>
<dbReference type="OrthoDB" id="10257002at2759"/>
<feature type="compositionally biased region" description="Polar residues" evidence="1">
    <location>
        <begin position="17"/>
        <end position="26"/>
    </location>
</feature>
<protein>
    <submittedName>
        <fullName evidence="2">Uncharacterized protein</fullName>
    </submittedName>
</protein>
<dbReference type="VEuPathDB" id="AmoebaDB:FDP41_006428"/>
<gene>
    <name evidence="2" type="ORF">FDP41_006428</name>
</gene>
<dbReference type="VEuPathDB" id="AmoebaDB:NfTy_089990"/>
<evidence type="ECO:0000256" key="1">
    <source>
        <dbReference type="SAM" id="MobiDB-lite"/>
    </source>
</evidence>
<dbReference type="RefSeq" id="XP_044559109.1">
    <property type="nucleotide sequence ID" value="XM_044710062.1"/>
</dbReference>
<organism evidence="2 3">
    <name type="scientific">Naegleria fowleri</name>
    <name type="common">Brain eating amoeba</name>
    <dbReference type="NCBI Taxonomy" id="5763"/>
    <lineage>
        <taxon>Eukaryota</taxon>
        <taxon>Discoba</taxon>
        <taxon>Heterolobosea</taxon>
        <taxon>Tetramitia</taxon>
        <taxon>Eutetramitia</taxon>
        <taxon>Vahlkampfiidae</taxon>
        <taxon>Naegleria</taxon>
    </lineage>
</organism>
<feature type="compositionally biased region" description="Low complexity" evidence="1">
    <location>
        <begin position="83"/>
        <end position="94"/>
    </location>
</feature>
<accession>A0A6A5BI20</accession>
<name>A0A6A5BI20_NAEFO</name>
<dbReference type="GeneID" id="68113646"/>
<reference evidence="2 3" key="1">
    <citation type="journal article" date="2019" name="Sci. Rep.">
        <title>Nanopore sequencing improves the draft genome of the human pathogenic amoeba Naegleria fowleri.</title>
        <authorList>
            <person name="Liechti N."/>
            <person name="Schurch N."/>
            <person name="Bruggmann R."/>
            <person name="Wittwer M."/>
        </authorList>
    </citation>
    <scope>NUCLEOTIDE SEQUENCE [LARGE SCALE GENOMIC DNA]</scope>
    <source>
        <strain evidence="2 3">ATCC 30894</strain>
    </source>
</reference>
<comment type="caution">
    <text evidence="2">The sequence shown here is derived from an EMBL/GenBank/DDBJ whole genome shotgun (WGS) entry which is preliminary data.</text>
</comment>
<dbReference type="VEuPathDB" id="AmoebaDB:NF0083290"/>
<feature type="compositionally biased region" description="Polar residues" evidence="1">
    <location>
        <begin position="38"/>
        <end position="55"/>
    </location>
</feature>
<sequence>MERSLQNLEEVKVASPLKTNQVNSPREVLKQSNDSKAKGSNTKSSPSTPVRSKSPTLPAKKDKKTPSENVRASWKTPENMKFKSWSKPSPWSASKAERFKDENVLTPPPTKYNMNLSSMDSKEFASIFKSQSPRFKEPKIETPPPTKYNVVDPNLKHGDLASVSFKTTTKREFEMDRKPTSPGCTQYSPVTSSMDFKHGIVSSFRSSVDRFKLPTPLTPPPTKYNVNTSTFKVKKDNKAFGSMSPRFVEPKSCTPPSTTYDTSKYSDFCKQVTKNTSSPFSTSASRFFDLTLKEASKVPPAGAYTVPANWEEIIYKGPSKK</sequence>
<evidence type="ECO:0000313" key="2">
    <source>
        <dbReference type="EMBL" id="KAF0974396.1"/>
    </source>
</evidence>
<dbReference type="OMA" id="SPWSASK"/>
<keyword evidence="3" id="KW-1185">Reference proteome</keyword>
<feature type="region of interest" description="Disordered" evidence="1">
    <location>
        <begin position="170"/>
        <end position="189"/>
    </location>
</feature>
<evidence type="ECO:0000313" key="3">
    <source>
        <dbReference type="Proteomes" id="UP000444721"/>
    </source>
</evidence>
<feature type="region of interest" description="Disordered" evidence="1">
    <location>
        <begin position="1"/>
        <end position="116"/>
    </location>
</feature>
<feature type="compositionally biased region" description="Basic and acidic residues" evidence="1">
    <location>
        <begin position="27"/>
        <end position="37"/>
    </location>
</feature>
<dbReference type="EMBL" id="VFQX01000052">
    <property type="protein sequence ID" value="KAF0974396.1"/>
    <property type="molecule type" value="Genomic_DNA"/>
</dbReference>